<protein>
    <submittedName>
        <fullName evidence="2">Uncharacterized protein</fullName>
    </submittedName>
</protein>
<evidence type="ECO:0000313" key="3">
    <source>
        <dbReference type="Proteomes" id="UP000033966"/>
    </source>
</evidence>
<proteinExistence type="predicted"/>
<accession>A0A0G1L8D4</accession>
<dbReference type="Proteomes" id="UP000033966">
    <property type="component" value="Unassembled WGS sequence"/>
</dbReference>
<reference evidence="2 3" key="1">
    <citation type="journal article" date="2015" name="Nature">
        <title>rRNA introns, odd ribosomes, and small enigmatic genomes across a large radiation of phyla.</title>
        <authorList>
            <person name="Brown C.T."/>
            <person name="Hug L.A."/>
            <person name="Thomas B.C."/>
            <person name="Sharon I."/>
            <person name="Castelle C.J."/>
            <person name="Singh A."/>
            <person name="Wilkins M.J."/>
            <person name="Williams K.H."/>
            <person name="Banfield J.F."/>
        </authorList>
    </citation>
    <scope>NUCLEOTIDE SEQUENCE [LARGE SCALE GENOMIC DNA]</scope>
</reference>
<feature type="region of interest" description="Disordered" evidence="1">
    <location>
        <begin position="1"/>
        <end position="39"/>
    </location>
</feature>
<feature type="compositionally biased region" description="Basic and acidic residues" evidence="1">
    <location>
        <begin position="9"/>
        <end position="39"/>
    </location>
</feature>
<comment type="caution">
    <text evidence="2">The sequence shown here is derived from an EMBL/GenBank/DDBJ whole genome shotgun (WGS) entry which is preliminary data.</text>
</comment>
<dbReference type="AlphaFoldDB" id="A0A0G1L8D4"/>
<dbReference type="EMBL" id="LCKF01000005">
    <property type="protein sequence ID" value="KKT92185.1"/>
    <property type="molecule type" value="Genomic_DNA"/>
</dbReference>
<gene>
    <name evidence="2" type="ORF">UW92_C0005G0033</name>
</gene>
<organism evidence="2 3">
    <name type="scientific">Candidatus Jorgensenbacteria bacterium GW2011_GWA2_45_13</name>
    <dbReference type="NCBI Taxonomy" id="1618662"/>
    <lineage>
        <taxon>Bacteria</taxon>
        <taxon>Candidatus Joergenseniibacteriota</taxon>
    </lineage>
</organism>
<sequence length="145" mass="16225">MPKTQNFSEHLEQSLERIGHKVGERMERVETKGSSDHEVVKESIRSIAQEVAPAHPLPAPAVSVTQGDDEDNGHLPSYIVKAGIDTVAKRKIEQLVHMAFNKSNGLEKAIREAKKQPFFIEDAFHDALVDKALPELRKRGILKKL</sequence>
<evidence type="ECO:0000313" key="2">
    <source>
        <dbReference type="EMBL" id="KKT92185.1"/>
    </source>
</evidence>
<name>A0A0G1L8D4_9BACT</name>
<evidence type="ECO:0000256" key="1">
    <source>
        <dbReference type="SAM" id="MobiDB-lite"/>
    </source>
</evidence>